<keyword evidence="1" id="KW-1133">Transmembrane helix</keyword>
<reference evidence="2 3" key="1">
    <citation type="submission" date="2021-11" db="EMBL/GenBank/DDBJ databases">
        <authorList>
            <person name="Huq M.A."/>
        </authorList>
    </citation>
    <scope>NUCLEOTIDE SEQUENCE [LARGE SCALE GENOMIC DNA]</scope>
    <source>
        <strain evidence="2 3">MAHUQ-52</strain>
    </source>
</reference>
<accession>A0ABS8IVX7</accession>
<feature type="transmembrane region" description="Helical" evidence="1">
    <location>
        <begin position="6"/>
        <end position="26"/>
    </location>
</feature>
<gene>
    <name evidence="2" type="ORF">LMJ30_16970</name>
</gene>
<organism evidence="2 3">
    <name type="scientific">Massilia agrisoli</name>
    <dbReference type="NCBI Taxonomy" id="2892444"/>
    <lineage>
        <taxon>Bacteria</taxon>
        <taxon>Pseudomonadati</taxon>
        <taxon>Pseudomonadota</taxon>
        <taxon>Betaproteobacteria</taxon>
        <taxon>Burkholderiales</taxon>
        <taxon>Oxalobacteraceae</taxon>
        <taxon>Telluria group</taxon>
        <taxon>Massilia</taxon>
    </lineage>
</organism>
<sequence length="91" mass="9718">MLANIGMALAVAIGSYFIWMLARFVLQLRAALTDAAAGSWESTGDDDISSIASMEYVREEIVIRNGHASHVTLLAPDHQSLPLSSAPHPVA</sequence>
<dbReference type="EMBL" id="JAJHPV010000020">
    <property type="protein sequence ID" value="MCC6072630.1"/>
    <property type="molecule type" value="Genomic_DNA"/>
</dbReference>
<evidence type="ECO:0000256" key="1">
    <source>
        <dbReference type="SAM" id="Phobius"/>
    </source>
</evidence>
<evidence type="ECO:0000313" key="3">
    <source>
        <dbReference type="Proteomes" id="UP001198701"/>
    </source>
</evidence>
<protein>
    <submittedName>
        <fullName evidence="2">Uncharacterized protein</fullName>
    </submittedName>
</protein>
<proteinExistence type="predicted"/>
<dbReference type="Proteomes" id="UP001198701">
    <property type="component" value="Unassembled WGS sequence"/>
</dbReference>
<name>A0ABS8IVX7_9BURK</name>
<evidence type="ECO:0000313" key="2">
    <source>
        <dbReference type="EMBL" id="MCC6072630.1"/>
    </source>
</evidence>
<keyword evidence="1" id="KW-0812">Transmembrane</keyword>
<keyword evidence="3" id="KW-1185">Reference proteome</keyword>
<comment type="caution">
    <text evidence="2">The sequence shown here is derived from an EMBL/GenBank/DDBJ whole genome shotgun (WGS) entry which is preliminary data.</text>
</comment>
<dbReference type="RefSeq" id="WP_229433617.1">
    <property type="nucleotide sequence ID" value="NZ_JAJHPV010000020.1"/>
</dbReference>
<keyword evidence="1" id="KW-0472">Membrane</keyword>